<protein>
    <submittedName>
        <fullName evidence="1">Uncharacterized protein</fullName>
    </submittedName>
</protein>
<name>A0A3D9HMR7_9PROT</name>
<sequence length="46" mass="5035">MNKVTSDIARKTLGTANKTGEKPVQFKMTLKSGKAFCGKLCMPMRS</sequence>
<keyword evidence="2" id="KW-1185">Reference proteome</keyword>
<proteinExistence type="predicted"/>
<dbReference type="EMBL" id="QRDW01000004">
    <property type="protein sequence ID" value="RED50758.1"/>
    <property type="molecule type" value="Genomic_DNA"/>
</dbReference>
<dbReference type="AlphaFoldDB" id="A0A3D9HMR7"/>
<dbReference type="Proteomes" id="UP000256845">
    <property type="component" value="Unassembled WGS sequence"/>
</dbReference>
<accession>A0A3D9HMR7</accession>
<organism evidence="1 2">
    <name type="scientific">Aestuariispira insulae</name>
    <dbReference type="NCBI Taxonomy" id="1461337"/>
    <lineage>
        <taxon>Bacteria</taxon>
        <taxon>Pseudomonadati</taxon>
        <taxon>Pseudomonadota</taxon>
        <taxon>Alphaproteobacteria</taxon>
        <taxon>Rhodospirillales</taxon>
        <taxon>Kiloniellaceae</taxon>
        <taxon>Aestuariispira</taxon>
    </lineage>
</organism>
<comment type="caution">
    <text evidence="1">The sequence shown here is derived from an EMBL/GenBank/DDBJ whole genome shotgun (WGS) entry which is preliminary data.</text>
</comment>
<reference evidence="1 2" key="1">
    <citation type="submission" date="2018-07" db="EMBL/GenBank/DDBJ databases">
        <title>Genomic Encyclopedia of Type Strains, Phase III (KMG-III): the genomes of soil and plant-associated and newly described type strains.</title>
        <authorList>
            <person name="Whitman W."/>
        </authorList>
    </citation>
    <scope>NUCLEOTIDE SEQUENCE [LARGE SCALE GENOMIC DNA]</scope>
    <source>
        <strain evidence="1 2">CECT 8488</strain>
    </source>
</reference>
<gene>
    <name evidence="1" type="ORF">DFP90_10429</name>
</gene>
<evidence type="ECO:0000313" key="2">
    <source>
        <dbReference type="Proteomes" id="UP000256845"/>
    </source>
</evidence>
<evidence type="ECO:0000313" key="1">
    <source>
        <dbReference type="EMBL" id="RED50758.1"/>
    </source>
</evidence>
<dbReference type="RefSeq" id="WP_181905306.1">
    <property type="nucleotide sequence ID" value="NZ_QRDW01000004.1"/>
</dbReference>